<comment type="caution">
    <text evidence="4">The sequence shown here is derived from an EMBL/GenBank/DDBJ whole genome shotgun (WGS) entry which is preliminary data.</text>
</comment>
<dbReference type="Pfam" id="PF00795">
    <property type="entry name" value="CN_hydrolase"/>
    <property type="match status" value="1"/>
</dbReference>
<evidence type="ECO:0000259" key="3">
    <source>
        <dbReference type="PROSITE" id="PS50263"/>
    </source>
</evidence>
<dbReference type="RefSeq" id="WP_205740533.1">
    <property type="nucleotide sequence ID" value="NZ_ML142899.1"/>
</dbReference>
<reference evidence="4 5" key="1">
    <citation type="submission" date="2018-03" db="EMBL/GenBank/DDBJ databases">
        <title>Genomic Encyclopedia of Archaeal and Bacterial Type Strains, Phase II (KMG-II): from individual species to whole genera.</title>
        <authorList>
            <person name="Goeker M."/>
        </authorList>
    </citation>
    <scope>NUCLEOTIDE SEQUENCE [LARGE SCALE GENOMIC DNA]</scope>
    <source>
        <strain evidence="4 5">DSM 45211</strain>
    </source>
</reference>
<dbReference type="GO" id="GO:0016787">
    <property type="term" value="F:hydrolase activity"/>
    <property type="evidence" value="ECO:0007669"/>
    <property type="project" value="UniProtKB-KW"/>
</dbReference>
<dbReference type="PROSITE" id="PS01227">
    <property type="entry name" value="UPF0012"/>
    <property type="match status" value="1"/>
</dbReference>
<dbReference type="EMBL" id="PYGE01000004">
    <property type="protein sequence ID" value="PSL05207.1"/>
    <property type="molecule type" value="Genomic_DNA"/>
</dbReference>
<keyword evidence="4" id="KW-0378">Hydrolase</keyword>
<feature type="domain" description="CN hydrolase" evidence="3">
    <location>
        <begin position="2"/>
        <end position="238"/>
    </location>
</feature>
<protein>
    <submittedName>
        <fullName evidence="4">Putative amidohydrolase</fullName>
    </submittedName>
</protein>
<evidence type="ECO:0000313" key="4">
    <source>
        <dbReference type="EMBL" id="PSL05207.1"/>
    </source>
</evidence>
<feature type="region of interest" description="Disordered" evidence="2">
    <location>
        <begin position="247"/>
        <end position="272"/>
    </location>
</feature>
<dbReference type="CDD" id="cd07581">
    <property type="entry name" value="nitrilase_3"/>
    <property type="match status" value="1"/>
</dbReference>
<comment type="similarity">
    <text evidence="1">Belongs to the carbon-nitrogen hydrolase superfamily. NIT1/NIT2 family.</text>
</comment>
<dbReference type="Proteomes" id="UP000243528">
    <property type="component" value="Unassembled WGS sequence"/>
</dbReference>
<dbReference type="InterPro" id="IPR036526">
    <property type="entry name" value="C-N_Hydrolase_sf"/>
</dbReference>
<dbReference type="PROSITE" id="PS50263">
    <property type="entry name" value="CN_HYDROLASE"/>
    <property type="match status" value="1"/>
</dbReference>
<name>A0A2P8E707_9ACTN</name>
<proteinExistence type="inferred from homology"/>
<dbReference type="AlphaFoldDB" id="A0A2P8E707"/>
<gene>
    <name evidence="4" type="ORF">CLV30_10473</name>
</gene>
<evidence type="ECO:0000256" key="1">
    <source>
        <dbReference type="ARBA" id="ARBA00010613"/>
    </source>
</evidence>
<dbReference type="Gene3D" id="3.60.110.10">
    <property type="entry name" value="Carbon-nitrogen hydrolase"/>
    <property type="match status" value="1"/>
</dbReference>
<dbReference type="InterPro" id="IPR001110">
    <property type="entry name" value="UPF0012_CS"/>
</dbReference>
<organism evidence="4 5">
    <name type="scientific">Haloactinopolyspora alba</name>
    <dbReference type="NCBI Taxonomy" id="648780"/>
    <lineage>
        <taxon>Bacteria</taxon>
        <taxon>Bacillati</taxon>
        <taxon>Actinomycetota</taxon>
        <taxon>Actinomycetes</taxon>
        <taxon>Jiangellales</taxon>
        <taxon>Jiangellaceae</taxon>
        <taxon>Haloactinopolyspora</taxon>
    </lineage>
</organism>
<accession>A0A2P8E707</accession>
<dbReference type="SUPFAM" id="SSF56317">
    <property type="entry name" value="Carbon-nitrogen hydrolase"/>
    <property type="match status" value="1"/>
</dbReference>
<dbReference type="InterPro" id="IPR003010">
    <property type="entry name" value="C-N_Hydrolase"/>
</dbReference>
<dbReference type="PANTHER" id="PTHR23088:SF27">
    <property type="entry name" value="DEAMINATED GLUTATHIONE AMIDASE"/>
    <property type="match status" value="1"/>
</dbReference>
<dbReference type="PANTHER" id="PTHR23088">
    <property type="entry name" value="NITRILASE-RELATED"/>
    <property type="match status" value="1"/>
</dbReference>
<evidence type="ECO:0000313" key="5">
    <source>
        <dbReference type="Proteomes" id="UP000243528"/>
    </source>
</evidence>
<sequence>MMRVALTQLAADVDAERNLDTVRRLTTDVEADLIVLPEATMHDFGDPSTPLGPPAQALDGPFVTALAALAREHAATVVGGMFERSDDPERPYNTLVALGPDGTLVATYRKAHLYDSFGYRESDRLLAGAPVPVVLTVGDVTIGLLTCYDLRFPEQARALVDAGADALVVPAAWVRGPLKEDHWETLLRARAMENTVYVAAAAQCGRKYCGRSMLVDPLGVAVAAAGADESSTQARLDPAQIAAARERNPALHHRRAWPVAPARPADGARDPS</sequence>
<keyword evidence="5" id="KW-1185">Reference proteome</keyword>
<evidence type="ECO:0000256" key="2">
    <source>
        <dbReference type="SAM" id="MobiDB-lite"/>
    </source>
</evidence>